<accession>A0A6J5NYU4</accession>
<sequence>MAYMSQEKKAELSPRIKSICKKYGIKASLAVRNHSTLVLNVKQGSIDFIGNCNEVCGNDHYQVAKGFKAITDNYLDVNPYHYKSHHSGRALKFLDEVMTVMNNGNWDKSDIQTDYFNVGWYVDVNIGRWNQPYAVVK</sequence>
<evidence type="ECO:0000313" key="2">
    <source>
        <dbReference type="EMBL" id="CAB4165758.1"/>
    </source>
</evidence>
<dbReference type="EMBL" id="LR796776">
    <property type="protein sequence ID" value="CAB4165758.1"/>
    <property type="molecule type" value="Genomic_DNA"/>
</dbReference>
<organism evidence="1">
    <name type="scientific">uncultured Caudovirales phage</name>
    <dbReference type="NCBI Taxonomy" id="2100421"/>
    <lineage>
        <taxon>Viruses</taxon>
        <taxon>Duplodnaviria</taxon>
        <taxon>Heunggongvirae</taxon>
        <taxon>Uroviricota</taxon>
        <taxon>Caudoviricetes</taxon>
        <taxon>Peduoviridae</taxon>
        <taxon>Maltschvirus</taxon>
        <taxon>Maltschvirus maltsch</taxon>
    </lineage>
</organism>
<gene>
    <name evidence="3" type="ORF">UFOVP1146_358</name>
    <name evidence="4" type="ORF">UFOVP1638_207</name>
    <name evidence="1" type="ORF">UFOVP812_271</name>
    <name evidence="2" type="ORF">UFOVP818_294</name>
</gene>
<dbReference type="EMBL" id="LR797502">
    <property type="protein sequence ID" value="CAB4221212.1"/>
    <property type="molecule type" value="Genomic_DNA"/>
</dbReference>
<reference evidence="1" key="1">
    <citation type="submission" date="2020-04" db="EMBL/GenBank/DDBJ databases">
        <authorList>
            <person name="Chiriac C."/>
            <person name="Salcher M."/>
            <person name="Ghai R."/>
            <person name="Kavagutti S V."/>
        </authorList>
    </citation>
    <scope>NUCLEOTIDE SEQUENCE</scope>
</reference>
<evidence type="ECO:0000313" key="3">
    <source>
        <dbReference type="EMBL" id="CAB4187012.1"/>
    </source>
</evidence>
<dbReference type="EMBL" id="LR796758">
    <property type="protein sequence ID" value="CAB4164002.1"/>
    <property type="molecule type" value="Genomic_DNA"/>
</dbReference>
<name>A0A6J5NYU4_9CAUD</name>
<protein>
    <submittedName>
        <fullName evidence="1">Uncharacterized protein</fullName>
    </submittedName>
</protein>
<evidence type="ECO:0000313" key="1">
    <source>
        <dbReference type="EMBL" id="CAB4164002.1"/>
    </source>
</evidence>
<evidence type="ECO:0000313" key="4">
    <source>
        <dbReference type="EMBL" id="CAB4221212.1"/>
    </source>
</evidence>
<dbReference type="EMBL" id="LR797099">
    <property type="protein sequence ID" value="CAB4187012.1"/>
    <property type="molecule type" value="Genomic_DNA"/>
</dbReference>
<proteinExistence type="predicted"/>